<accession>B9RIM9</accession>
<organism evidence="1 2">
    <name type="scientific">Ricinus communis</name>
    <name type="common">Castor bean</name>
    <dbReference type="NCBI Taxonomy" id="3988"/>
    <lineage>
        <taxon>Eukaryota</taxon>
        <taxon>Viridiplantae</taxon>
        <taxon>Streptophyta</taxon>
        <taxon>Embryophyta</taxon>
        <taxon>Tracheophyta</taxon>
        <taxon>Spermatophyta</taxon>
        <taxon>Magnoliopsida</taxon>
        <taxon>eudicotyledons</taxon>
        <taxon>Gunneridae</taxon>
        <taxon>Pentapetalae</taxon>
        <taxon>rosids</taxon>
        <taxon>fabids</taxon>
        <taxon>Malpighiales</taxon>
        <taxon>Euphorbiaceae</taxon>
        <taxon>Acalyphoideae</taxon>
        <taxon>Acalypheae</taxon>
        <taxon>Ricinus</taxon>
    </lineage>
</organism>
<reference evidence="2" key="1">
    <citation type="journal article" date="2010" name="Nat. Biotechnol.">
        <title>Draft genome sequence of the oilseed species Ricinus communis.</title>
        <authorList>
            <person name="Chan A.P."/>
            <person name="Crabtree J."/>
            <person name="Zhao Q."/>
            <person name="Lorenzi H."/>
            <person name="Orvis J."/>
            <person name="Puiu D."/>
            <person name="Melake-Berhan A."/>
            <person name="Jones K.M."/>
            <person name="Redman J."/>
            <person name="Chen G."/>
            <person name="Cahoon E.B."/>
            <person name="Gedil M."/>
            <person name="Stanke M."/>
            <person name="Haas B.J."/>
            <person name="Wortman J.R."/>
            <person name="Fraser-Liggett C.M."/>
            <person name="Ravel J."/>
            <person name="Rabinowicz P.D."/>
        </authorList>
    </citation>
    <scope>NUCLEOTIDE SEQUENCE [LARGE SCALE GENOMIC DNA]</scope>
    <source>
        <strain evidence="2">cv. Hale</strain>
    </source>
</reference>
<keyword evidence="2" id="KW-1185">Reference proteome</keyword>
<evidence type="ECO:0000313" key="1">
    <source>
        <dbReference type="EMBL" id="EEF49001.1"/>
    </source>
</evidence>
<dbReference type="EMBL" id="EQ973781">
    <property type="protein sequence ID" value="EEF49001.1"/>
    <property type="molecule type" value="Genomic_DNA"/>
</dbReference>
<dbReference type="InParanoid" id="B9RIM9"/>
<sequence>MSSSRTNASDPALLFNGAVAWIKPPQNVLKVNVERDCMVGWGCIVRDCSGIMIRGFSKAVIGSFTVKEAEAMGFERL</sequence>
<dbReference type="Proteomes" id="UP000008311">
    <property type="component" value="Unassembled WGS sequence"/>
</dbReference>
<name>B9RIM9_RICCO</name>
<evidence type="ECO:0008006" key="3">
    <source>
        <dbReference type="Google" id="ProtNLM"/>
    </source>
</evidence>
<gene>
    <name evidence="1" type="ORF">RCOM_1581160</name>
</gene>
<proteinExistence type="predicted"/>
<dbReference type="AlphaFoldDB" id="B9RIM9"/>
<evidence type="ECO:0000313" key="2">
    <source>
        <dbReference type="Proteomes" id="UP000008311"/>
    </source>
</evidence>
<protein>
    <recommendedName>
        <fullName evidence="3">RNase H type-1 domain-containing protein</fullName>
    </recommendedName>
</protein>